<feature type="transmembrane region" description="Helical" evidence="1">
    <location>
        <begin position="21"/>
        <end position="43"/>
    </location>
</feature>
<evidence type="ECO:0000313" key="2">
    <source>
        <dbReference type="EMBL" id="ESK53037.1"/>
    </source>
</evidence>
<dbReference type="GO" id="GO:0043107">
    <property type="term" value="P:type IV pilus-dependent motility"/>
    <property type="evidence" value="ECO:0007669"/>
    <property type="project" value="TreeGrafter"/>
</dbReference>
<protein>
    <recommendedName>
        <fullName evidence="4">Type IV pilus assembly protein PilN</fullName>
    </recommendedName>
</protein>
<evidence type="ECO:0000313" key="3">
    <source>
        <dbReference type="Proteomes" id="UP000018418"/>
    </source>
</evidence>
<evidence type="ECO:0008006" key="4">
    <source>
        <dbReference type="Google" id="ProtNLM"/>
    </source>
</evidence>
<sequence>MSKINLLPWRDELREQRKKTFILISILVAILGGFSVFAAWMYFDQKQSDQESANQLITTSNQQLDQKLKSLSGLQKQTQAIVERMKLIQNLQAQRPITVRLIDQLVRTVPSNMYLTKFERVGDHFTIEGKAESPNVVADFMRNLGRSAWFRNVFMKSFDAAADNKSNPTQSSVVPRVEVGYGSFVVTADLGQIAQVTEDQMASEPQTTKGAAK</sequence>
<keyword evidence="3" id="KW-1185">Reference proteome</keyword>
<dbReference type="GO" id="GO:0043683">
    <property type="term" value="P:type IV pilus assembly"/>
    <property type="evidence" value="ECO:0007669"/>
    <property type="project" value="TreeGrafter"/>
</dbReference>
<name>V2USQ2_9GAMM</name>
<keyword evidence="1" id="KW-0472">Membrane</keyword>
<dbReference type="STRING" id="396323.VH98_08005"/>
<evidence type="ECO:0000256" key="1">
    <source>
        <dbReference type="SAM" id="Phobius"/>
    </source>
</evidence>
<proteinExistence type="predicted"/>
<dbReference type="PANTHER" id="PTHR40278">
    <property type="entry name" value="DNA UTILIZATION PROTEIN HOFN"/>
    <property type="match status" value="1"/>
</dbReference>
<keyword evidence="1" id="KW-0812">Transmembrane</keyword>
<dbReference type="Proteomes" id="UP000018418">
    <property type="component" value="Unassembled WGS sequence"/>
</dbReference>
<dbReference type="InterPro" id="IPR007813">
    <property type="entry name" value="PilN"/>
</dbReference>
<dbReference type="Pfam" id="PF05137">
    <property type="entry name" value="PilN"/>
    <property type="match status" value="1"/>
</dbReference>
<accession>V2USQ2</accession>
<keyword evidence="1" id="KW-1133">Transmembrane helix</keyword>
<dbReference type="RefSeq" id="WP_004899010.1">
    <property type="nucleotide sequence ID" value="NZ_BBTI01000003.1"/>
</dbReference>
<gene>
    <name evidence="2" type="ORF">P255_00147</name>
</gene>
<dbReference type="HOGENOM" id="CLU_081304_1_1_6"/>
<organism evidence="2 3">
    <name type="scientific">Acinetobacter brisouii CIP 110357</name>
    <dbReference type="NCBI Taxonomy" id="1341683"/>
    <lineage>
        <taxon>Bacteria</taxon>
        <taxon>Pseudomonadati</taxon>
        <taxon>Pseudomonadota</taxon>
        <taxon>Gammaproteobacteria</taxon>
        <taxon>Moraxellales</taxon>
        <taxon>Moraxellaceae</taxon>
        <taxon>Acinetobacter</taxon>
    </lineage>
</organism>
<dbReference type="PATRIC" id="fig|1341683.3.peg.145"/>
<dbReference type="InterPro" id="IPR052534">
    <property type="entry name" value="Extracell_DNA_Util/SecSys_Comp"/>
</dbReference>
<comment type="caution">
    <text evidence="2">The sequence shown here is derived from an EMBL/GenBank/DDBJ whole genome shotgun (WGS) entry which is preliminary data.</text>
</comment>
<dbReference type="AlphaFoldDB" id="V2USQ2"/>
<dbReference type="EMBL" id="AYEU01000001">
    <property type="protein sequence ID" value="ESK53037.1"/>
    <property type="molecule type" value="Genomic_DNA"/>
</dbReference>
<dbReference type="OrthoDB" id="5296173at2"/>
<reference evidence="2 3" key="1">
    <citation type="submission" date="2013-10" db="EMBL/GenBank/DDBJ databases">
        <title>The Genome Sequence of Acinetobacter brisouii CIP 110357.</title>
        <authorList>
            <consortium name="The Broad Institute Genomics Platform"/>
            <consortium name="The Broad Institute Genome Sequencing Center for Infectious Disease"/>
            <person name="Cerqueira G."/>
            <person name="Feldgarden M."/>
            <person name="Courvalin P."/>
            <person name="Grillot-Courvalin C."/>
            <person name="Clermont D."/>
            <person name="Rocha E."/>
            <person name="Yoon E.-J."/>
            <person name="Nemec A."/>
            <person name="Young S.K."/>
            <person name="Zeng Q."/>
            <person name="Gargeya S."/>
            <person name="Fitzgerald M."/>
            <person name="Abouelleil A."/>
            <person name="Alvarado L."/>
            <person name="Berlin A.M."/>
            <person name="Chapman S.B."/>
            <person name="Gainer-Dewar J."/>
            <person name="Goldberg J."/>
            <person name="Gnerre S."/>
            <person name="Griggs A."/>
            <person name="Gujja S."/>
            <person name="Hansen M."/>
            <person name="Howarth C."/>
            <person name="Imamovic A."/>
            <person name="Ireland A."/>
            <person name="Larimer J."/>
            <person name="McCowan C."/>
            <person name="Murphy C."/>
            <person name="Pearson M."/>
            <person name="Poon T.W."/>
            <person name="Priest M."/>
            <person name="Roberts A."/>
            <person name="Saif S."/>
            <person name="Shea T."/>
            <person name="Sykes S."/>
            <person name="Wortman J."/>
            <person name="Nusbaum C."/>
            <person name="Birren B."/>
        </authorList>
    </citation>
    <scope>NUCLEOTIDE SEQUENCE [LARGE SCALE GENOMIC DNA]</scope>
    <source>
        <strain evidence="2 3">CIP 110357</strain>
    </source>
</reference>
<dbReference type="PANTHER" id="PTHR40278:SF2">
    <property type="entry name" value="TYPE IV PILUS INNER MEMBRANE COMPONENT PILN"/>
    <property type="match status" value="1"/>
</dbReference>